<dbReference type="HOGENOM" id="CLU_005391_0_0_1"/>
<evidence type="ECO:0000256" key="4">
    <source>
        <dbReference type="ARBA" id="ARBA00049194"/>
    </source>
</evidence>
<dbReference type="FunFam" id="3.40.605.10:FF:000007">
    <property type="entry name" value="NAD/NADP-dependent betaine aldehyde dehydrogenase"/>
    <property type="match status" value="1"/>
</dbReference>
<proteinExistence type="inferred from homology"/>
<feature type="domain" description="Aldehyde dehydrogenase" evidence="7">
    <location>
        <begin position="23"/>
        <end position="469"/>
    </location>
</feature>
<keyword evidence="2 6" id="KW-0560">Oxidoreductase</keyword>
<gene>
    <name evidence="8" type="ORF">VHEMI09078</name>
</gene>
<dbReference type="InterPro" id="IPR016163">
    <property type="entry name" value="Ald_DH_C"/>
</dbReference>
<evidence type="ECO:0000313" key="8">
    <source>
        <dbReference type="EMBL" id="CEJ93495.1"/>
    </source>
</evidence>
<dbReference type="Gene3D" id="3.40.309.10">
    <property type="entry name" value="Aldehyde Dehydrogenase, Chain A, domain 2"/>
    <property type="match status" value="1"/>
</dbReference>
<dbReference type="PROSITE" id="PS00070">
    <property type="entry name" value="ALDEHYDE_DEHYDR_CYS"/>
    <property type="match status" value="1"/>
</dbReference>
<dbReference type="InterPro" id="IPR016160">
    <property type="entry name" value="Ald_DH_CS_CYS"/>
</dbReference>
<evidence type="ECO:0000256" key="2">
    <source>
        <dbReference type="ARBA" id="ARBA00023002"/>
    </source>
</evidence>
<dbReference type="Pfam" id="PF00171">
    <property type="entry name" value="Aldedh"/>
    <property type="match status" value="1"/>
</dbReference>
<evidence type="ECO:0000256" key="6">
    <source>
        <dbReference type="RuleBase" id="RU003345"/>
    </source>
</evidence>
<dbReference type="EC" id="1.2.1.3" evidence="3"/>
<dbReference type="PROSITE" id="PS00687">
    <property type="entry name" value="ALDEHYDE_DEHYDR_GLU"/>
    <property type="match status" value="1"/>
</dbReference>
<dbReference type="GO" id="GO:0004029">
    <property type="term" value="F:aldehyde dehydrogenase (NAD+) activity"/>
    <property type="evidence" value="ECO:0007669"/>
    <property type="project" value="UniProtKB-EC"/>
</dbReference>
<sequence>MTDTIQFNEFYNIISNEKRSAEQVHHGIDPATEETLWPVPVASQQDLDEAVASARLAFTEWSARDHAARVQCLGALADKLEAHASELTTLLHRETGKPLEFAKGEILGGIATLRSHLAWSVPDEVQKDDHEVKVVIQHAPLGAVAGIVPWNFPFQLSIIKIAPALAVGCTLILKPSPFTPYTALKIGEIAAQVLPPGVLQILGGDDNLGPWMTQHPGIDKVSFTGSIATGKRVVAATSETLKKVNLELGGNDAAIVTADFDPAEAAAMVARSTFAHSGQICIATKRIYVHESVLDEFMGHFTAIVRGYKQGEGFCSPIQNRMQYEKVKSLYQYCKENGYQVAVGSCDRAWNDSEPGFYMEPAVILNPPDNSRVVQEEAFGPIVPVMSWKDEEDVVRRANDTLTGLGGTVFCRDQQRAWKLASSLTTGNVWVNSGLKMDPVALFGAQKQSGIGCALGPLGLKAFTTTRTITYWKDVAPIEKGQTKAGGLFG</sequence>
<keyword evidence="9" id="KW-1185">Reference proteome</keyword>
<feature type="active site" evidence="5">
    <location>
        <position position="247"/>
    </location>
</feature>
<dbReference type="OrthoDB" id="5295362at2759"/>
<dbReference type="InterPro" id="IPR015590">
    <property type="entry name" value="Aldehyde_DH_dom"/>
</dbReference>
<comment type="similarity">
    <text evidence="1 6">Belongs to the aldehyde dehydrogenase family.</text>
</comment>
<dbReference type="InterPro" id="IPR044086">
    <property type="entry name" value="LUC3-like"/>
</dbReference>
<accession>A0A0A1TPD3</accession>
<organism evidence="8 9">
    <name type="scientific">[Torrubiella] hemipterigena</name>
    <dbReference type="NCBI Taxonomy" id="1531966"/>
    <lineage>
        <taxon>Eukaryota</taxon>
        <taxon>Fungi</taxon>
        <taxon>Dikarya</taxon>
        <taxon>Ascomycota</taxon>
        <taxon>Pezizomycotina</taxon>
        <taxon>Sordariomycetes</taxon>
        <taxon>Hypocreomycetidae</taxon>
        <taxon>Hypocreales</taxon>
        <taxon>Clavicipitaceae</taxon>
        <taxon>Clavicipitaceae incertae sedis</taxon>
        <taxon>'Torrubiella' clade</taxon>
    </lineage>
</organism>
<dbReference type="AlphaFoldDB" id="A0A0A1TPD3"/>
<dbReference type="Gene3D" id="3.40.605.10">
    <property type="entry name" value="Aldehyde Dehydrogenase, Chain A, domain 1"/>
    <property type="match status" value="1"/>
</dbReference>
<evidence type="ECO:0000256" key="5">
    <source>
        <dbReference type="PROSITE-ProRule" id="PRU10007"/>
    </source>
</evidence>
<evidence type="ECO:0000259" key="7">
    <source>
        <dbReference type="Pfam" id="PF00171"/>
    </source>
</evidence>
<evidence type="ECO:0000313" key="9">
    <source>
        <dbReference type="Proteomes" id="UP000039046"/>
    </source>
</evidence>
<dbReference type="InterPro" id="IPR016162">
    <property type="entry name" value="Ald_DH_N"/>
</dbReference>
<evidence type="ECO:0000256" key="3">
    <source>
        <dbReference type="ARBA" id="ARBA00024226"/>
    </source>
</evidence>
<dbReference type="EMBL" id="CDHN01000005">
    <property type="protein sequence ID" value="CEJ93495.1"/>
    <property type="molecule type" value="Genomic_DNA"/>
</dbReference>
<dbReference type="STRING" id="1531966.A0A0A1TPD3"/>
<evidence type="ECO:0000256" key="1">
    <source>
        <dbReference type="ARBA" id="ARBA00009986"/>
    </source>
</evidence>
<protein>
    <recommendedName>
        <fullName evidence="3">aldehyde dehydrogenase (NAD(+))</fullName>
        <ecNumber evidence="3">1.2.1.3</ecNumber>
    </recommendedName>
</protein>
<dbReference type="InterPro" id="IPR016161">
    <property type="entry name" value="Ald_DH/histidinol_DH"/>
</dbReference>
<dbReference type="CDD" id="cd07106">
    <property type="entry name" value="ALDH_AldA-AAD23400"/>
    <property type="match status" value="1"/>
</dbReference>
<dbReference type="PANTHER" id="PTHR11699">
    <property type="entry name" value="ALDEHYDE DEHYDROGENASE-RELATED"/>
    <property type="match status" value="1"/>
</dbReference>
<comment type="catalytic activity">
    <reaction evidence="4">
        <text>an aldehyde + NAD(+) + H2O = a carboxylate + NADH + 2 H(+)</text>
        <dbReference type="Rhea" id="RHEA:16185"/>
        <dbReference type="ChEBI" id="CHEBI:15377"/>
        <dbReference type="ChEBI" id="CHEBI:15378"/>
        <dbReference type="ChEBI" id="CHEBI:17478"/>
        <dbReference type="ChEBI" id="CHEBI:29067"/>
        <dbReference type="ChEBI" id="CHEBI:57540"/>
        <dbReference type="ChEBI" id="CHEBI:57945"/>
        <dbReference type="EC" id="1.2.1.3"/>
    </reaction>
</comment>
<dbReference type="SUPFAM" id="SSF53720">
    <property type="entry name" value="ALDH-like"/>
    <property type="match status" value="1"/>
</dbReference>
<name>A0A0A1TPD3_9HYPO</name>
<reference evidence="8 9" key="1">
    <citation type="journal article" date="2015" name="Genome Announc.">
        <title>Draft Genome Sequence and Gene Annotation of the Entomopathogenic Fungus Verticillium hemipterigenum.</title>
        <authorList>
            <person name="Horn F."/>
            <person name="Habel A."/>
            <person name="Scharf D.H."/>
            <person name="Dworschak J."/>
            <person name="Brakhage A.A."/>
            <person name="Guthke R."/>
            <person name="Hertweck C."/>
            <person name="Linde J."/>
        </authorList>
    </citation>
    <scope>NUCLEOTIDE SEQUENCE [LARGE SCALE GENOMIC DNA]</scope>
</reference>
<dbReference type="Proteomes" id="UP000039046">
    <property type="component" value="Unassembled WGS sequence"/>
</dbReference>
<dbReference type="InterPro" id="IPR029510">
    <property type="entry name" value="Ald_DH_CS_GLU"/>
</dbReference>